<dbReference type="RefSeq" id="WP_092099511.1">
    <property type="nucleotide sequence ID" value="NZ_FOOT01000002.1"/>
</dbReference>
<keyword evidence="1" id="KW-0732">Signal</keyword>
<dbReference type="Proteomes" id="UP000198724">
    <property type="component" value="Unassembled WGS sequence"/>
</dbReference>
<dbReference type="CDD" id="cd05379">
    <property type="entry name" value="CAP_bacterial"/>
    <property type="match status" value="1"/>
</dbReference>
<name>A0A1I2QJ45_9BACT</name>
<sequence>MYKTTFLTIFLFISMNAMPGFKFPGVTSVDAPPLPLSHHRRIPVSWAAEGELYHTDKEKVLKLVNGLRGSGCYCGDSHQESARPLTWNSKLEKAARLHSMDMYRNNYYSHVSRDGTPFYVRIRRQSYNYWSCAENIGLGYESEEAVMEGWRDSAGHCVNIMNPAYTDIAVARAGNYWVMVLAEPE</sequence>
<accession>A0A1I2QJ45</accession>
<evidence type="ECO:0000313" key="4">
    <source>
        <dbReference type="Proteomes" id="UP000198724"/>
    </source>
</evidence>
<evidence type="ECO:0000313" key="3">
    <source>
        <dbReference type="EMBL" id="SFG27990.1"/>
    </source>
</evidence>
<gene>
    <name evidence="3" type="ORF">SAMN05421739_10219</name>
</gene>
<feature type="signal peptide" evidence="1">
    <location>
        <begin position="1"/>
        <end position="19"/>
    </location>
</feature>
<dbReference type="EMBL" id="FOOT01000002">
    <property type="protein sequence ID" value="SFG27990.1"/>
    <property type="molecule type" value="Genomic_DNA"/>
</dbReference>
<evidence type="ECO:0000259" key="2">
    <source>
        <dbReference type="Pfam" id="PF00188"/>
    </source>
</evidence>
<reference evidence="4" key="1">
    <citation type="submission" date="2016-10" db="EMBL/GenBank/DDBJ databases">
        <authorList>
            <person name="Varghese N."/>
            <person name="Submissions S."/>
        </authorList>
    </citation>
    <scope>NUCLEOTIDE SEQUENCE [LARGE SCALE GENOMIC DNA]</scope>
    <source>
        <strain evidence="4">LP51</strain>
    </source>
</reference>
<dbReference type="PANTHER" id="PTHR31157">
    <property type="entry name" value="SCP DOMAIN-CONTAINING PROTEIN"/>
    <property type="match status" value="1"/>
</dbReference>
<feature type="chain" id="PRO_5011589388" evidence="1">
    <location>
        <begin position="20"/>
        <end position="185"/>
    </location>
</feature>
<dbReference type="InterPro" id="IPR035940">
    <property type="entry name" value="CAP_sf"/>
</dbReference>
<keyword evidence="4" id="KW-1185">Reference proteome</keyword>
<dbReference type="OrthoDB" id="982527at2"/>
<dbReference type="Pfam" id="PF00188">
    <property type="entry name" value="CAP"/>
    <property type="match status" value="1"/>
</dbReference>
<proteinExistence type="predicted"/>
<dbReference type="SUPFAM" id="SSF55797">
    <property type="entry name" value="PR-1-like"/>
    <property type="match status" value="1"/>
</dbReference>
<dbReference type="AlphaFoldDB" id="A0A1I2QJ45"/>
<dbReference type="Gene3D" id="3.40.33.10">
    <property type="entry name" value="CAP"/>
    <property type="match status" value="1"/>
</dbReference>
<organism evidence="3 4">
    <name type="scientific">Pontibacter chinhatensis</name>
    <dbReference type="NCBI Taxonomy" id="1436961"/>
    <lineage>
        <taxon>Bacteria</taxon>
        <taxon>Pseudomonadati</taxon>
        <taxon>Bacteroidota</taxon>
        <taxon>Cytophagia</taxon>
        <taxon>Cytophagales</taxon>
        <taxon>Hymenobacteraceae</taxon>
        <taxon>Pontibacter</taxon>
    </lineage>
</organism>
<dbReference type="InterPro" id="IPR014044">
    <property type="entry name" value="CAP_dom"/>
</dbReference>
<dbReference type="PANTHER" id="PTHR31157:SF1">
    <property type="entry name" value="SCP DOMAIN-CONTAINING PROTEIN"/>
    <property type="match status" value="1"/>
</dbReference>
<dbReference type="STRING" id="1436961.SAMN05421739_10219"/>
<protein>
    <submittedName>
        <fullName evidence="3">Uncharacterized conserved protein YkwD, contains CAP (CSP/antigen 5/PR1) domain</fullName>
    </submittedName>
</protein>
<feature type="domain" description="SCP" evidence="2">
    <location>
        <begin position="61"/>
        <end position="175"/>
    </location>
</feature>
<evidence type="ECO:0000256" key="1">
    <source>
        <dbReference type="SAM" id="SignalP"/>
    </source>
</evidence>